<evidence type="ECO:0000313" key="2">
    <source>
        <dbReference type="Proteomes" id="UP001489719"/>
    </source>
</evidence>
<dbReference type="EMBL" id="MU970107">
    <property type="protein sequence ID" value="KAK9321106.1"/>
    <property type="molecule type" value="Genomic_DNA"/>
</dbReference>
<organism evidence="1 2">
    <name type="scientific">Lipomyces orientalis</name>
    <dbReference type="NCBI Taxonomy" id="1233043"/>
    <lineage>
        <taxon>Eukaryota</taxon>
        <taxon>Fungi</taxon>
        <taxon>Dikarya</taxon>
        <taxon>Ascomycota</taxon>
        <taxon>Saccharomycotina</taxon>
        <taxon>Lipomycetes</taxon>
        <taxon>Lipomycetales</taxon>
        <taxon>Lipomycetaceae</taxon>
        <taxon>Lipomyces</taxon>
    </lineage>
</organism>
<keyword evidence="2" id="KW-1185">Reference proteome</keyword>
<sequence>MSNYNRYSGPPNSSAHNNSSSGSGTNYYSPATISAPPTMSRPAQPFSSTNMPLAAQIAQQQMAYIPHHMLHPGTPAATPPPASTPSTNKVLADGKRMTVVRQGGGKQWEDPSLLEWDPAHFRLFVGNLGGDVSDDVLHKSFSNYPSVSKARVIRDKSQAGKSRGYGFVAFKDPEDYFRAFKEMNGKYIGSHPVLLRKAQTEIKAKVVKGSKPIDRATSAVLKTAAGAHRIKKKHK</sequence>
<evidence type="ECO:0000313" key="1">
    <source>
        <dbReference type="EMBL" id="KAK9321106.1"/>
    </source>
</evidence>
<proteinExistence type="predicted"/>
<dbReference type="Proteomes" id="UP001489719">
    <property type="component" value="Unassembled WGS sequence"/>
</dbReference>
<reference evidence="2" key="1">
    <citation type="journal article" date="2024" name="Front. Bioeng. Biotechnol.">
        <title>Genome-scale model development and genomic sequencing of the oleaginous clade Lipomyces.</title>
        <authorList>
            <person name="Czajka J.J."/>
            <person name="Han Y."/>
            <person name="Kim J."/>
            <person name="Mondo S.J."/>
            <person name="Hofstad B.A."/>
            <person name="Robles A."/>
            <person name="Haridas S."/>
            <person name="Riley R."/>
            <person name="LaButti K."/>
            <person name="Pangilinan J."/>
            <person name="Andreopoulos W."/>
            <person name="Lipzen A."/>
            <person name="Yan J."/>
            <person name="Wang M."/>
            <person name="Ng V."/>
            <person name="Grigoriev I.V."/>
            <person name="Spatafora J.W."/>
            <person name="Magnuson J.K."/>
            <person name="Baker S.E."/>
            <person name="Pomraning K.R."/>
        </authorList>
    </citation>
    <scope>NUCLEOTIDE SEQUENCE [LARGE SCALE GENOMIC DNA]</scope>
    <source>
        <strain evidence="2">CBS 10300</strain>
    </source>
</reference>
<comment type="caution">
    <text evidence="1">The sequence shown here is derived from an EMBL/GenBank/DDBJ whole genome shotgun (WGS) entry which is preliminary data.</text>
</comment>
<gene>
    <name evidence="1" type="ORF">V1517DRAFT_185069</name>
</gene>
<name>A0ACC3TJI3_9ASCO</name>
<accession>A0ACC3TJI3</accession>
<protein>
    <submittedName>
        <fullName evidence="1">RNA-binding domain-containing protein</fullName>
    </submittedName>
</protein>